<dbReference type="HOGENOM" id="CLU_2896468_0_0_11"/>
<dbReference type="AlphaFoldDB" id="C0E3V0"/>
<dbReference type="EMBL" id="ACEB01000022">
    <property type="protein sequence ID" value="EEG26843.1"/>
    <property type="molecule type" value="Genomic_DNA"/>
</dbReference>
<accession>C0E3V0</accession>
<evidence type="ECO:0000313" key="1">
    <source>
        <dbReference type="EMBL" id="EEG26843.1"/>
    </source>
</evidence>
<reference evidence="1 2" key="1">
    <citation type="submission" date="2009-01" db="EMBL/GenBank/DDBJ databases">
        <authorList>
            <person name="Fulton L."/>
            <person name="Clifton S."/>
            <person name="Chinwalla A.T."/>
            <person name="Mitreva M."/>
            <person name="Sodergren E."/>
            <person name="Weinstock G."/>
            <person name="Clifton S."/>
            <person name="Dooling D.J."/>
            <person name="Fulton B."/>
            <person name="Minx P."/>
            <person name="Pepin K.H."/>
            <person name="Johnson M."/>
            <person name="Bhonagiri V."/>
            <person name="Nash W.E."/>
            <person name="Mardis E.R."/>
            <person name="Wilson R.K."/>
        </authorList>
    </citation>
    <scope>NUCLEOTIDE SEQUENCE [LARGE SCALE GENOMIC DNA]</scope>
    <source>
        <strain evidence="1 2">ATCC 33806</strain>
    </source>
</reference>
<organism evidence="1 2">
    <name type="scientific">Corynebacterium matruchotii ATCC 33806</name>
    <dbReference type="NCBI Taxonomy" id="566549"/>
    <lineage>
        <taxon>Bacteria</taxon>
        <taxon>Bacillati</taxon>
        <taxon>Actinomycetota</taxon>
        <taxon>Actinomycetes</taxon>
        <taxon>Mycobacteriales</taxon>
        <taxon>Corynebacteriaceae</taxon>
        <taxon>Corynebacterium</taxon>
    </lineage>
</organism>
<evidence type="ECO:0000313" key="2">
    <source>
        <dbReference type="Proteomes" id="UP000006247"/>
    </source>
</evidence>
<comment type="caution">
    <text evidence="1">The sequence shown here is derived from an EMBL/GenBank/DDBJ whole genome shotgun (WGS) entry which is preliminary data.</text>
</comment>
<dbReference type="Proteomes" id="UP000006247">
    <property type="component" value="Unassembled WGS sequence"/>
</dbReference>
<proteinExistence type="predicted"/>
<sequence>MSDSGWQVLDFSDFKGSLTYKRGNVHVRKHEDGSEVDVPLAHAAVVIKEATFGGQSVSESPV</sequence>
<protein>
    <submittedName>
        <fullName evidence="1">Uncharacterized protein</fullName>
    </submittedName>
</protein>
<name>C0E3V0_9CORY</name>
<gene>
    <name evidence="1" type="ORF">CORMATOL_01668</name>
</gene>